<evidence type="ECO:0000313" key="1">
    <source>
        <dbReference type="EMBL" id="KAL0639458.1"/>
    </source>
</evidence>
<dbReference type="Proteomes" id="UP001447188">
    <property type="component" value="Unassembled WGS sequence"/>
</dbReference>
<comment type="caution">
    <text evidence="1">The sequence shown here is derived from an EMBL/GenBank/DDBJ whole genome shotgun (WGS) entry which is preliminary data.</text>
</comment>
<dbReference type="EMBL" id="JBBBZM010000011">
    <property type="protein sequence ID" value="KAL0639458.1"/>
    <property type="molecule type" value="Genomic_DNA"/>
</dbReference>
<organism evidence="1 2">
    <name type="scientific">Discina gigas</name>
    <dbReference type="NCBI Taxonomy" id="1032678"/>
    <lineage>
        <taxon>Eukaryota</taxon>
        <taxon>Fungi</taxon>
        <taxon>Dikarya</taxon>
        <taxon>Ascomycota</taxon>
        <taxon>Pezizomycotina</taxon>
        <taxon>Pezizomycetes</taxon>
        <taxon>Pezizales</taxon>
        <taxon>Discinaceae</taxon>
        <taxon>Discina</taxon>
    </lineage>
</organism>
<accession>A0ABR3GUE4</accession>
<keyword evidence="2" id="KW-1185">Reference proteome</keyword>
<protein>
    <submittedName>
        <fullName evidence="1">Uncharacterized protein</fullName>
    </submittedName>
</protein>
<proteinExistence type="predicted"/>
<gene>
    <name evidence="1" type="ORF">Q9L58_001486</name>
</gene>
<name>A0ABR3GUE4_9PEZI</name>
<sequence length="109" mass="12154">MNSADLQLDTLKAYIARAVTLQGELQEVVDRAKLNFGTDELHRVEELLGRLRTDGDFLSIVNKLMEESMTGAQQGILEELSQRLVEVRAGVLSLTCQLEHLIVACFPVQ</sequence>
<evidence type="ECO:0000313" key="2">
    <source>
        <dbReference type="Proteomes" id="UP001447188"/>
    </source>
</evidence>
<reference evidence="1 2" key="1">
    <citation type="submission" date="2024-02" db="EMBL/GenBank/DDBJ databases">
        <title>Discinaceae phylogenomics.</title>
        <authorList>
            <person name="Dirks A.C."/>
            <person name="James T.Y."/>
        </authorList>
    </citation>
    <scope>NUCLEOTIDE SEQUENCE [LARGE SCALE GENOMIC DNA]</scope>
    <source>
        <strain evidence="1 2">ACD0624</strain>
    </source>
</reference>